<dbReference type="Pfam" id="PF13350">
    <property type="entry name" value="Y_phosphatase3"/>
    <property type="match status" value="1"/>
</dbReference>
<organism evidence="2 3">
    <name type="scientific">Zhongshania aliphaticivorans</name>
    <dbReference type="NCBI Taxonomy" id="1470434"/>
    <lineage>
        <taxon>Bacteria</taxon>
        <taxon>Pseudomonadati</taxon>
        <taxon>Pseudomonadota</taxon>
        <taxon>Gammaproteobacteria</taxon>
        <taxon>Cellvibrionales</taxon>
        <taxon>Spongiibacteraceae</taxon>
        <taxon>Zhongshania</taxon>
    </lineage>
</organism>
<dbReference type="GO" id="GO:0004721">
    <property type="term" value="F:phosphoprotein phosphatase activity"/>
    <property type="evidence" value="ECO:0007669"/>
    <property type="project" value="InterPro"/>
</dbReference>
<protein>
    <recommendedName>
        <fullName evidence="4">Protein-tyrosine-phosphatase</fullName>
    </recommendedName>
</protein>
<dbReference type="PANTHER" id="PTHR31126">
    <property type="entry name" value="TYROSINE-PROTEIN PHOSPHATASE"/>
    <property type="match status" value="1"/>
</dbReference>
<gene>
    <name evidence="2" type="ORF">AZF00_09250</name>
</gene>
<evidence type="ECO:0000313" key="3">
    <source>
        <dbReference type="Proteomes" id="UP000074119"/>
    </source>
</evidence>
<evidence type="ECO:0000313" key="2">
    <source>
        <dbReference type="EMBL" id="AMO68474.1"/>
    </source>
</evidence>
<dbReference type="AlphaFoldDB" id="A0A127M5E1"/>
<dbReference type="InterPro" id="IPR029021">
    <property type="entry name" value="Prot-tyrosine_phosphatase-like"/>
</dbReference>
<evidence type="ECO:0008006" key="4">
    <source>
        <dbReference type="Google" id="ProtNLM"/>
    </source>
</evidence>
<dbReference type="RefSeq" id="WP_008250155.1">
    <property type="nucleotide sequence ID" value="NZ_CP014544.1"/>
</dbReference>
<comment type="similarity">
    <text evidence="1">Belongs to the protein-tyrosine phosphatase family.</text>
</comment>
<evidence type="ECO:0000256" key="1">
    <source>
        <dbReference type="ARBA" id="ARBA00009580"/>
    </source>
</evidence>
<proteinExistence type="inferred from homology"/>
<dbReference type="InterPro" id="IPR016130">
    <property type="entry name" value="Tyr_Pase_AS"/>
</dbReference>
<accession>A0A127M5E1</accession>
<dbReference type="KEGG" id="zal:AZF00_09250"/>
<dbReference type="Proteomes" id="UP000074119">
    <property type="component" value="Chromosome"/>
</dbReference>
<sequence>MNPIDIINALPTVKGESILAEQRLIPAELAYHEREKRRKLPFDNMHNFRELGGFKSAAGPCVKWGMIYRADKIAGLSDQDQLYLERLKLRKIIDFRSDEERSESPHSILATSNIVIEALPVTVDAAQIEKVTARLQQEDVTAEDMAQFLIEANREMIERFAPVYKQWLHSLLDENSYPQVFHCTAGKDRTGLAAALLLRILGVSTDDVMDDYLATNTFTRERIERIVHHINEMTMHQVNEDVVRVLFKVQSRFLNEAYKSIDEHYGNFASFVEIGLGFGEAECGRLRELLLEPAAGI</sequence>
<dbReference type="Gene3D" id="3.90.190.10">
    <property type="entry name" value="Protein tyrosine phosphatase superfamily"/>
    <property type="match status" value="1"/>
</dbReference>
<reference evidence="2 3" key="1">
    <citation type="submission" date="2015-12" db="EMBL/GenBank/DDBJ databases">
        <authorList>
            <person name="Shamseldin A."/>
            <person name="Moawad H."/>
            <person name="Abd El-Rahim W.M."/>
            <person name="Sadowsky M.J."/>
        </authorList>
    </citation>
    <scope>NUCLEOTIDE SEQUENCE [LARGE SCALE GENOMIC DNA]</scope>
    <source>
        <strain evidence="2 3">SM2</strain>
    </source>
</reference>
<dbReference type="EMBL" id="CP014544">
    <property type="protein sequence ID" value="AMO68474.1"/>
    <property type="molecule type" value="Genomic_DNA"/>
</dbReference>
<dbReference type="PANTHER" id="PTHR31126:SF1">
    <property type="entry name" value="TYROSINE SPECIFIC PROTEIN PHOSPHATASES DOMAIN-CONTAINING PROTEIN"/>
    <property type="match status" value="1"/>
</dbReference>
<dbReference type="SUPFAM" id="SSF52799">
    <property type="entry name" value="(Phosphotyrosine protein) phosphatases II"/>
    <property type="match status" value="1"/>
</dbReference>
<dbReference type="PROSITE" id="PS00383">
    <property type="entry name" value="TYR_PHOSPHATASE_1"/>
    <property type="match status" value="1"/>
</dbReference>
<dbReference type="STRING" id="1470434.AZF00_09250"/>
<dbReference type="InterPro" id="IPR026893">
    <property type="entry name" value="Tyr/Ser_Pase_IphP-type"/>
</dbReference>
<name>A0A127M5E1_9GAMM</name>